<gene>
    <name evidence="1" type="ORF">BDFB_008297</name>
</gene>
<evidence type="ECO:0000313" key="1">
    <source>
        <dbReference type="EMBL" id="RZB38630.1"/>
    </source>
</evidence>
<accession>A0A482UZI6</accession>
<proteinExistence type="predicted"/>
<dbReference type="STRING" id="1661398.A0A482UZI6"/>
<name>A0A482UZI6_ASBVE</name>
<dbReference type="OrthoDB" id="28045at2759"/>
<dbReference type="EMBL" id="QDEB01135238">
    <property type="protein sequence ID" value="RZB38630.1"/>
    <property type="molecule type" value="Genomic_DNA"/>
</dbReference>
<comment type="caution">
    <text evidence="1">The sequence shown here is derived from an EMBL/GenBank/DDBJ whole genome shotgun (WGS) entry which is preliminary data.</text>
</comment>
<organism evidence="1 2">
    <name type="scientific">Asbolus verrucosus</name>
    <name type="common">Desert ironclad beetle</name>
    <dbReference type="NCBI Taxonomy" id="1661398"/>
    <lineage>
        <taxon>Eukaryota</taxon>
        <taxon>Metazoa</taxon>
        <taxon>Ecdysozoa</taxon>
        <taxon>Arthropoda</taxon>
        <taxon>Hexapoda</taxon>
        <taxon>Insecta</taxon>
        <taxon>Pterygota</taxon>
        <taxon>Neoptera</taxon>
        <taxon>Endopterygota</taxon>
        <taxon>Coleoptera</taxon>
        <taxon>Polyphaga</taxon>
        <taxon>Cucujiformia</taxon>
        <taxon>Tenebrionidae</taxon>
        <taxon>Pimeliinae</taxon>
        <taxon>Asbolus</taxon>
    </lineage>
</organism>
<sequence>MLPRPGPLPTISVTPHSPASKIYPVLEDSLQQVRELHESVQLMRNVTVQNSYTTNSRDISFALNPLLAQVARLSASCPTLNEAIPDIDMLGGSLGSSPLHQPPSRKGSGIQDWLCQPETQRRRSWTAVEDLTLKDKVKNTRQRSISLSSMESEADESSLIDNVDGTTVRLLGPDVPFIVRHRTARGTGGATSTHSLNEADLQNDFNKIKAKREAEQRLLPQRLPLQKSISTPSIIAVRDLAEPILAGAQPTLPM</sequence>
<evidence type="ECO:0000313" key="2">
    <source>
        <dbReference type="Proteomes" id="UP000292052"/>
    </source>
</evidence>
<protein>
    <submittedName>
        <fullName evidence="1">Rho guanine nucleotide exchange factor 18</fullName>
    </submittedName>
</protein>
<reference evidence="1 2" key="1">
    <citation type="submission" date="2017-03" db="EMBL/GenBank/DDBJ databases">
        <title>Genome of the blue death feigning beetle - Asbolus verrucosus.</title>
        <authorList>
            <person name="Rider S.D."/>
        </authorList>
    </citation>
    <scope>NUCLEOTIDE SEQUENCE [LARGE SCALE GENOMIC DNA]</scope>
    <source>
        <strain evidence="1">Butters</strain>
        <tissue evidence="1">Head and leg muscle</tissue>
    </source>
</reference>
<keyword evidence="2" id="KW-1185">Reference proteome</keyword>
<dbReference type="Proteomes" id="UP000292052">
    <property type="component" value="Unassembled WGS sequence"/>
</dbReference>
<dbReference type="AlphaFoldDB" id="A0A482UZI6"/>